<evidence type="ECO:0000259" key="8">
    <source>
        <dbReference type="PROSITE" id="PS50113"/>
    </source>
</evidence>
<dbReference type="Gene3D" id="3.30.450.20">
    <property type="entry name" value="PAS domain"/>
    <property type="match status" value="2"/>
</dbReference>
<evidence type="ECO:0000313" key="10">
    <source>
        <dbReference type="Proteomes" id="UP001524569"/>
    </source>
</evidence>
<protein>
    <recommendedName>
        <fullName evidence="2">histidine kinase</fullName>
        <ecNumber evidence="2">2.7.13.3</ecNumber>
    </recommendedName>
</protein>
<dbReference type="InterPro" id="IPR001610">
    <property type="entry name" value="PAC"/>
</dbReference>
<dbReference type="Pfam" id="PF00989">
    <property type="entry name" value="PAS"/>
    <property type="match status" value="1"/>
</dbReference>
<dbReference type="InterPro" id="IPR013767">
    <property type="entry name" value="PAS_fold"/>
</dbReference>
<evidence type="ECO:0000313" key="9">
    <source>
        <dbReference type="EMBL" id="MCQ8180358.1"/>
    </source>
</evidence>
<dbReference type="NCBIfam" id="TIGR00229">
    <property type="entry name" value="sensory_box"/>
    <property type="match status" value="1"/>
</dbReference>
<name>A0ABT1UDR2_9GAMM</name>
<dbReference type="InterPro" id="IPR005467">
    <property type="entry name" value="His_kinase_dom"/>
</dbReference>
<dbReference type="SUPFAM" id="SSF55874">
    <property type="entry name" value="ATPase domain of HSP90 chaperone/DNA topoisomerase II/histidine kinase"/>
    <property type="match status" value="1"/>
</dbReference>
<dbReference type="SUPFAM" id="SSF55785">
    <property type="entry name" value="PYP-like sensor domain (PAS domain)"/>
    <property type="match status" value="2"/>
</dbReference>
<dbReference type="EMBL" id="JANIBM010000003">
    <property type="protein sequence ID" value="MCQ8180358.1"/>
    <property type="molecule type" value="Genomic_DNA"/>
</dbReference>
<dbReference type="InterPro" id="IPR003594">
    <property type="entry name" value="HATPase_dom"/>
</dbReference>
<dbReference type="InterPro" id="IPR000700">
    <property type="entry name" value="PAS-assoc_C"/>
</dbReference>
<dbReference type="PROSITE" id="PS50109">
    <property type="entry name" value="HIS_KIN"/>
    <property type="match status" value="1"/>
</dbReference>
<dbReference type="RefSeq" id="WP_256609730.1">
    <property type="nucleotide sequence ID" value="NZ_JANIBM010000003.1"/>
</dbReference>
<dbReference type="Gene3D" id="3.30.565.10">
    <property type="entry name" value="Histidine kinase-like ATPase, C-terminal domain"/>
    <property type="match status" value="1"/>
</dbReference>
<accession>A0ABT1UDR2</accession>
<dbReference type="InterPro" id="IPR035965">
    <property type="entry name" value="PAS-like_dom_sf"/>
</dbReference>
<evidence type="ECO:0000259" key="6">
    <source>
        <dbReference type="PROSITE" id="PS50109"/>
    </source>
</evidence>
<evidence type="ECO:0000256" key="3">
    <source>
        <dbReference type="ARBA" id="ARBA00022553"/>
    </source>
</evidence>
<feature type="domain" description="PAS" evidence="7">
    <location>
        <begin position="42"/>
        <end position="88"/>
    </location>
</feature>
<dbReference type="PRINTS" id="PR00344">
    <property type="entry name" value="BCTRLSENSOR"/>
</dbReference>
<comment type="catalytic activity">
    <reaction evidence="1">
        <text>ATP + protein L-histidine = ADP + protein N-phospho-L-histidine.</text>
        <dbReference type="EC" id="2.7.13.3"/>
    </reaction>
</comment>
<evidence type="ECO:0000256" key="2">
    <source>
        <dbReference type="ARBA" id="ARBA00012438"/>
    </source>
</evidence>
<keyword evidence="4" id="KW-0808">Transferase</keyword>
<organism evidence="9 10">
    <name type="scientific">Methylomonas aurea</name>
    <dbReference type="NCBI Taxonomy" id="2952224"/>
    <lineage>
        <taxon>Bacteria</taxon>
        <taxon>Pseudomonadati</taxon>
        <taxon>Pseudomonadota</taxon>
        <taxon>Gammaproteobacteria</taxon>
        <taxon>Methylococcales</taxon>
        <taxon>Methylococcaceae</taxon>
        <taxon>Methylomonas</taxon>
    </lineage>
</organism>
<sequence>MSKSTPDFLQSQIASDTAELLTASAGNAPAMAIAKNPSKTLPFSLFVKAVEQAPVAISITDKKANILYINDAFTEVTGYNAAEILGKNESQLSDKSTPRQIYYDLWHTISRKQVWHGQLVNRQKLGQRYLADLTIAPMLDERGAISHYIGMHRDVTQAHYAEQQVNNQKQLIESVLNASPVAMAVLDSDKRVVLDNQMYKMLISELDKDEPALFFLDALEQEMGDLWGGNVNRQHGFSNREIRIEGSGLRGARWFSCSGNWFIENDVCADSFFARQSKDYLLLTINDITTLRRQQEKLQVQSLRTLLAEEEHIRSIRETLLGAMHQIRQPLNQINAAIQIMGQRNDASNRPLRELLGQVQKMGEETLETLQRCVPEIPEAAVVPVNLNQLLHEVMLLHSNKFLANGVVVDWLPNPVLPSVLGSENKLRMLFKQLIDNAVDAMNRAGSRERLIKITTATDRDWVNVSISDSGPGIPANQRSKVFEPFFTTSQNLKGAQAGMGLVMVKEIVNQHSGMIEIDPDYQNGCSFKLSFPCQKNSAMVSIHE</sequence>
<evidence type="ECO:0000256" key="4">
    <source>
        <dbReference type="ARBA" id="ARBA00022679"/>
    </source>
</evidence>
<dbReference type="InterPro" id="IPR052162">
    <property type="entry name" value="Sensor_kinase/Photoreceptor"/>
</dbReference>
<evidence type="ECO:0000256" key="5">
    <source>
        <dbReference type="ARBA" id="ARBA00022777"/>
    </source>
</evidence>
<dbReference type="PROSITE" id="PS50112">
    <property type="entry name" value="PAS"/>
    <property type="match status" value="1"/>
</dbReference>
<dbReference type="PROSITE" id="PS50113">
    <property type="entry name" value="PAC"/>
    <property type="match status" value="1"/>
</dbReference>
<dbReference type="InterPro" id="IPR000014">
    <property type="entry name" value="PAS"/>
</dbReference>
<proteinExistence type="predicted"/>
<dbReference type="SMART" id="SM00086">
    <property type="entry name" value="PAC"/>
    <property type="match status" value="1"/>
</dbReference>
<dbReference type="Pfam" id="PF02518">
    <property type="entry name" value="HATPase_c"/>
    <property type="match status" value="1"/>
</dbReference>
<dbReference type="SMART" id="SM00387">
    <property type="entry name" value="HATPase_c"/>
    <property type="match status" value="1"/>
</dbReference>
<dbReference type="InterPro" id="IPR036890">
    <property type="entry name" value="HATPase_C_sf"/>
</dbReference>
<dbReference type="PANTHER" id="PTHR43304:SF1">
    <property type="entry name" value="PAC DOMAIN-CONTAINING PROTEIN"/>
    <property type="match status" value="1"/>
</dbReference>
<evidence type="ECO:0000256" key="1">
    <source>
        <dbReference type="ARBA" id="ARBA00000085"/>
    </source>
</evidence>
<dbReference type="SMART" id="SM00091">
    <property type="entry name" value="PAS"/>
    <property type="match status" value="2"/>
</dbReference>
<dbReference type="InterPro" id="IPR014285">
    <property type="entry name" value="N_fixation_neg-reg_NifL"/>
</dbReference>
<dbReference type="EC" id="2.7.13.3" evidence="2"/>
<dbReference type="PANTHER" id="PTHR43304">
    <property type="entry name" value="PHYTOCHROME-LIKE PROTEIN CPH1"/>
    <property type="match status" value="1"/>
</dbReference>
<dbReference type="Proteomes" id="UP001524569">
    <property type="component" value="Unassembled WGS sequence"/>
</dbReference>
<reference evidence="9 10" key="1">
    <citation type="submission" date="2022-07" db="EMBL/GenBank/DDBJ databases">
        <title>Methylomonas rivi sp. nov., Methylomonas rosea sp. nov., Methylomonas aureus sp. nov. and Methylomonas subterranea sp. nov., four novel methanotrophs isolated from a freshwater creek and the deep terrestrial subsurface.</title>
        <authorList>
            <person name="Abin C."/>
            <person name="Sankaranarayanan K."/>
            <person name="Garner C."/>
            <person name="Sindelar R."/>
            <person name="Kotary K."/>
            <person name="Garner R."/>
            <person name="Barclay S."/>
            <person name="Lawson P."/>
            <person name="Krumholz L."/>
        </authorList>
    </citation>
    <scope>NUCLEOTIDE SEQUENCE [LARGE SCALE GENOMIC DNA]</scope>
    <source>
        <strain evidence="9 10">SURF-1</strain>
    </source>
</reference>
<keyword evidence="5" id="KW-0418">Kinase</keyword>
<comment type="caution">
    <text evidence="9">The sequence shown here is derived from an EMBL/GenBank/DDBJ whole genome shotgun (WGS) entry which is preliminary data.</text>
</comment>
<dbReference type="NCBIfam" id="TIGR02938">
    <property type="entry name" value="nifL_nitrog"/>
    <property type="match status" value="1"/>
</dbReference>
<evidence type="ECO:0000259" key="7">
    <source>
        <dbReference type="PROSITE" id="PS50112"/>
    </source>
</evidence>
<dbReference type="CDD" id="cd00130">
    <property type="entry name" value="PAS"/>
    <property type="match status" value="1"/>
</dbReference>
<feature type="domain" description="Histidine kinase" evidence="6">
    <location>
        <begin position="322"/>
        <end position="536"/>
    </location>
</feature>
<keyword evidence="10" id="KW-1185">Reference proteome</keyword>
<feature type="domain" description="PAC" evidence="8">
    <location>
        <begin position="113"/>
        <end position="167"/>
    </location>
</feature>
<gene>
    <name evidence="9" type="primary">nifL</name>
    <name evidence="9" type="ORF">NP603_04500</name>
</gene>
<keyword evidence="3" id="KW-0597">Phosphoprotein</keyword>
<dbReference type="InterPro" id="IPR004358">
    <property type="entry name" value="Sig_transdc_His_kin-like_C"/>
</dbReference>